<accession>A0AAN8MNQ4</accession>
<feature type="compositionally biased region" description="Polar residues" evidence="1">
    <location>
        <begin position="473"/>
        <end position="485"/>
    </location>
</feature>
<dbReference type="AlphaFoldDB" id="A0AAN8MNQ4"/>
<name>A0AAN8MNQ4_9PEZI</name>
<feature type="compositionally biased region" description="Basic and acidic residues" evidence="1">
    <location>
        <begin position="379"/>
        <end position="391"/>
    </location>
</feature>
<feature type="region of interest" description="Disordered" evidence="1">
    <location>
        <begin position="691"/>
        <end position="718"/>
    </location>
</feature>
<feature type="region of interest" description="Disordered" evidence="1">
    <location>
        <begin position="339"/>
        <end position="363"/>
    </location>
</feature>
<feature type="region of interest" description="Disordered" evidence="1">
    <location>
        <begin position="427"/>
        <end position="446"/>
    </location>
</feature>
<evidence type="ECO:0000313" key="3">
    <source>
        <dbReference type="Proteomes" id="UP001313282"/>
    </source>
</evidence>
<feature type="region of interest" description="Disordered" evidence="1">
    <location>
        <begin position="379"/>
        <end position="401"/>
    </location>
</feature>
<feature type="compositionally biased region" description="Polar residues" evidence="1">
    <location>
        <begin position="510"/>
        <end position="521"/>
    </location>
</feature>
<keyword evidence="3" id="KW-1185">Reference proteome</keyword>
<dbReference type="EMBL" id="JAVHNR010000012">
    <property type="protein sequence ID" value="KAK6330061.1"/>
    <property type="molecule type" value="Genomic_DNA"/>
</dbReference>
<evidence type="ECO:0000256" key="1">
    <source>
        <dbReference type="SAM" id="MobiDB-lite"/>
    </source>
</evidence>
<comment type="caution">
    <text evidence="2">The sequence shown here is derived from an EMBL/GenBank/DDBJ whole genome shotgun (WGS) entry which is preliminary data.</text>
</comment>
<feature type="region of interest" description="Disordered" evidence="1">
    <location>
        <begin position="814"/>
        <end position="848"/>
    </location>
</feature>
<sequence length="848" mass="91978">MNLQRKCQHIVKMPFPWKKDSKKASVPEEAPILPPIMPPSTSFDEVKAAMDEVVARRASEEAKEGRLAARGVELLGPDAFLFEGRFYREQSKGRWEATEVTPEEIVALRAMKESNSNQPMKELSSEGMVSEQEKKEKGLGKIKTLFSKSSRGSGFGGSREGKMVKGKNIRVLQETAEGLQGGFIEREKAAREAYPLHNPFVNAPSSSITALPPPSTAAAANLTVDRTLVPHFASLRPTRSCVDLIPLSMASAQGGQGGTRGLSDASVARREVFPPQNLCRMRLGRRPGMFTLTARTDTAPELLEVYFPEGSTMEISSDVAMTLYRDLYDQIRGLESESLGLRSTSKSSQGYSTSRGETVSKGGSSITDEAVISAIDKGRETKLTKEAESPKKPSGSFTKRTATRSRSFLDTVLMGASSAMNLKKESSNLSRKAGGGGGGFLNVPRDDDEMFISDDDDTPQMYRDVQTRLTTLQARPSSIKLSSVKTSQPITTTTSPTSIMAGKHHPSQAIPGTSSESTHQPSPMREPEAQETPQTVFELEAIPAGSSAAVRGPAVMEGNRGRLDNRENLPNISLAPAQPEAVVRDVAAIHSMEGGSIKDHGPLNGAPGHRAHVRAMVAQPPKQQLHDHNHDESGNLVRKRPSWSIPQVPQLTSRFDDEGILIENPLRDSGDGRYPGAGTCITKALNRHIGSGKADQGTKPCVERPFGEPRSGPLGGKVDKREFDELFPKLTKLALGNQHQSAPVHAIAEEPTTYRLAESITSHENFPPPANRKAPEDPRRAAVVSVLSHPVTRMREPDSDFHRLKARRHSIHEAACQPPKSEQSDNELSGCGVPALSEQRLPEMAPAA</sequence>
<feature type="compositionally biased region" description="Low complexity" evidence="1">
    <location>
        <begin position="486"/>
        <end position="499"/>
    </location>
</feature>
<evidence type="ECO:0000313" key="2">
    <source>
        <dbReference type="EMBL" id="KAK6330061.1"/>
    </source>
</evidence>
<proteinExistence type="predicted"/>
<feature type="compositionally biased region" description="Low complexity" evidence="1">
    <location>
        <begin position="342"/>
        <end position="356"/>
    </location>
</feature>
<feature type="region of interest" description="Disordered" evidence="1">
    <location>
        <begin position="473"/>
        <end position="531"/>
    </location>
</feature>
<protein>
    <submittedName>
        <fullName evidence="2">Uncharacterized protein</fullName>
    </submittedName>
</protein>
<reference evidence="2 3" key="1">
    <citation type="submission" date="2019-10" db="EMBL/GenBank/DDBJ databases">
        <authorList>
            <person name="Palmer J.M."/>
        </authorList>
    </citation>
    <scope>NUCLEOTIDE SEQUENCE [LARGE SCALE GENOMIC DNA]</scope>
    <source>
        <strain evidence="2 3">TWF718</strain>
    </source>
</reference>
<gene>
    <name evidence="2" type="ORF">TWF718_003489</name>
</gene>
<organism evidence="2 3">
    <name type="scientific">Orbilia javanica</name>
    <dbReference type="NCBI Taxonomy" id="47235"/>
    <lineage>
        <taxon>Eukaryota</taxon>
        <taxon>Fungi</taxon>
        <taxon>Dikarya</taxon>
        <taxon>Ascomycota</taxon>
        <taxon>Pezizomycotina</taxon>
        <taxon>Orbiliomycetes</taxon>
        <taxon>Orbiliales</taxon>
        <taxon>Orbiliaceae</taxon>
        <taxon>Orbilia</taxon>
    </lineage>
</organism>
<dbReference type="Proteomes" id="UP001313282">
    <property type="component" value="Unassembled WGS sequence"/>
</dbReference>